<dbReference type="EMBL" id="CP036433">
    <property type="protein sequence ID" value="QDU96355.1"/>
    <property type="molecule type" value="Genomic_DNA"/>
</dbReference>
<evidence type="ECO:0000256" key="2">
    <source>
        <dbReference type="ARBA" id="ARBA00022475"/>
    </source>
</evidence>
<evidence type="ECO:0000256" key="5">
    <source>
        <dbReference type="ARBA" id="ARBA00023136"/>
    </source>
</evidence>
<dbReference type="PANTHER" id="PTHR30213:SF1">
    <property type="entry name" value="INNER MEMBRANE PROTEIN YHJD"/>
    <property type="match status" value="1"/>
</dbReference>
<dbReference type="PANTHER" id="PTHR30213">
    <property type="entry name" value="INNER MEMBRANE PROTEIN YHJD"/>
    <property type="match status" value="1"/>
</dbReference>
<feature type="transmembrane region" description="Helical" evidence="7">
    <location>
        <begin position="149"/>
        <end position="174"/>
    </location>
</feature>
<dbReference type="NCBIfam" id="TIGR00765">
    <property type="entry name" value="yihY_not_rbn"/>
    <property type="match status" value="1"/>
</dbReference>
<keyword evidence="4 7" id="KW-1133">Transmembrane helix</keyword>
<keyword evidence="3 7" id="KW-0812">Transmembrane</keyword>
<feature type="region of interest" description="Disordered" evidence="6">
    <location>
        <begin position="297"/>
        <end position="317"/>
    </location>
</feature>
<proteinExistence type="predicted"/>
<dbReference type="KEGG" id="lcre:Pla8534_41750"/>
<evidence type="ECO:0000313" key="8">
    <source>
        <dbReference type="EMBL" id="QDU96355.1"/>
    </source>
</evidence>
<evidence type="ECO:0000256" key="1">
    <source>
        <dbReference type="ARBA" id="ARBA00004651"/>
    </source>
</evidence>
<protein>
    <recommendedName>
        <fullName evidence="10">Inner membrane protein YhjD</fullName>
    </recommendedName>
</protein>
<feature type="transmembrane region" description="Helical" evidence="7">
    <location>
        <begin position="194"/>
        <end position="215"/>
    </location>
</feature>
<dbReference type="OrthoDB" id="9797028at2"/>
<feature type="transmembrane region" description="Helical" evidence="7">
    <location>
        <begin position="98"/>
        <end position="119"/>
    </location>
</feature>
<gene>
    <name evidence="8" type="ORF">Pla8534_41750</name>
</gene>
<evidence type="ECO:0000313" key="9">
    <source>
        <dbReference type="Proteomes" id="UP000317648"/>
    </source>
</evidence>
<dbReference type="PIRSF" id="PIRSF035875">
    <property type="entry name" value="RNase_BN"/>
    <property type="match status" value="1"/>
</dbReference>
<dbReference type="GO" id="GO:0005886">
    <property type="term" value="C:plasma membrane"/>
    <property type="evidence" value="ECO:0007669"/>
    <property type="project" value="UniProtKB-SubCell"/>
</dbReference>
<evidence type="ECO:0000256" key="7">
    <source>
        <dbReference type="SAM" id="Phobius"/>
    </source>
</evidence>
<comment type="subcellular location">
    <subcellularLocation>
        <location evidence="1">Cell membrane</location>
        <topology evidence="1">Multi-pass membrane protein</topology>
    </subcellularLocation>
</comment>
<feature type="transmembrane region" description="Helical" evidence="7">
    <location>
        <begin position="39"/>
        <end position="62"/>
    </location>
</feature>
<name>A0A518DWZ4_9BACT</name>
<dbReference type="Proteomes" id="UP000317648">
    <property type="component" value="Chromosome"/>
</dbReference>
<dbReference type="AlphaFoldDB" id="A0A518DWZ4"/>
<sequence>MLQMILTWGRKFGRGTWRLVYRATQEFLRDDCTRAAAALAYYTLFAMAPLLTLVVGAASLFVEPSQIQGEVAAQLESVIGAQGVATVQKMVDSRQANATSWIAGAMSIGMLLMGATGMFGQIQAALNQAWGVMPDPRERHVKKLIWKRVLSVGLILVISLTLLASVLASALLAVLGNSLGEWIGQSSSHLGVRLANGLMSLAVITLLFGLTFRLLPDAKVQWRDVWVGAGVTAVLFTLGKMLLAYYFHYAKIGSSFGAAGSLVLLLAFIYYASMIFLWGAEFTQMWAGQRGRQIHPRPGAIRVSNKPFEETPARSKK</sequence>
<accession>A0A518DWZ4</accession>
<evidence type="ECO:0000256" key="4">
    <source>
        <dbReference type="ARBA" id="ARBA00022989"/>
    </source>
</evidence>
<keyword evidence="9" id="KW-1185">Reference proteome</keyword>
<keyword evidence="5 7" id="KW-0472">Membrane</keyword>
<reference evidence="8 9" key="1">
    <citation type="submission" date="2019-02" db="EMBL/GenBank/DDBJ databases">
        <title>Deep-cultivation of Planctomycetes and their phenomic and genomic characterization uncovers novel biology.</title>
        <authorList>
            <person name="Wiegand S."/>
            <person name="Jogler M."/>
            <person name="Boedeker C."/>
            <person name="Pinto D."/>
            <person name="Vollmers J."/>
            <person name="Rivas-Marin E."/>
            <person name="Kohn T."/>
            <person name="Peeters S.H."/>
            <person name="Heuer A."/>
            <person name="Rast P."/>
            <person name="Oberbeckmann S."/>
            <person name="Bunk B."/>
            <person name="Jeske O."/>
            <person name="Meyerdierks A."/>
            <person name="Storesund J.E."/>
            <person name="Kallscheuer N."/>
            <person name="Luecker S."/>
            <person name="Lage O.M."/>
            <person name="Pohl T."/>
            <person name="Merkel B.J."/>
            <person name="Hornburger P."/>
            <person name="Mueller R.-W."/>
            <person name="Bruemmer F."/>
            <person name="Labrenz M."/>
            <person name="Spormann A.M."/>
            <person name="Op den Camp H."/>
            <person name="Overmann J."/>
            <person name="Amann R."/>
            <person name="Jetten M.S.M."/>
            <person name="Mascher T."/>
            <person name="Medema M.H."/>
            <person name="Devos D.P."/>
            <person name="Kaster A.-K."/>
            <person name="Ovreas L."/>
            <person name="Rohde M."/>
            <person name="Galperin M.Y."/>
            <person name="Jogler C."/>
        </authorList>
    </citation>
    <scope>NUCLEOTIDE SEQUENCE [LARGE SCALE GENOMIC DNA]</scope>
    <source>
        <strain evidence="8 9">Pla85_3_4</strain>
    </source>
</reference>
<feature type="transmembrane region" description="Helical" evidence="7">
    <location>
        <begin position="259"/>
        <end position="280"/>
    </location>
</feature>
<evidence type="ECO:0008006" key="10">
    <source>
        <dbReference type="Google" id="ProtNLM"/>
    </source>
</evidence>
<feature type="transmembrane region" description="Helical" evidence="7">
    <location>
        <begin position="227"/>
        <end position="247"/>
    </location>
</feature>
<evidence type="ECO:0000256" key="6">
    <source>
        <dbReference type="SAM" id="MobiDB-lite"/>
    </source>
</evidence>
<keyword evidence="2" id="KW-1003">Cell membrane</keyword>
<feature type="compositionally biased region" description="Basic and acidic residues" evidence="6">
    <location>
        <begin position="307"/>
        <end position="317"/>
    </location>
</feature>
<dbReference type="Pfam" id="PF03631">
    <property type="entry name" value="Virul_fac_BrkB"/>
    <property type="match status" value="1"/>
</dbReference>
<evidence type="ECO:0000256" key="3">
    <source>
        <dbReference type="ARBA" id="ARBA00022692"/>
    </source>
</evidence>
<organism evidence="8 9">
    <name type="scientific">Lignipirellula cremea</name>
    <dbReference type="NCBI Taxonomy" id="2528010"/>
    <lineage>
        <taxon>Bacteria</taxon>
        <taxon>Pseudomonadati</taxon>
        <taxon>Planctomycetota</taxon>
        <taxon>Planctomycetia</taxon>
        <taxon>Pirellulales</taxon>
        <taxon>Pirellulaceae</taxon>
        <taxon>Lignipirellula</taxon>
    </lineage>
</organism>
<dbReference type="InterPro" id="IPR017039">
    <property type="entry name" value="Virul_fac_BrkB"/>
</dbReference>